<dbReference type="InterPro" id="IPR003439">
    <property type="entry name" value="ABC_transporter-like_ATP-bd"/>
</dbReference>
<proteinExistence type="inferred from homology"/>
<keyword evidence="4 6" id="KW-0067">ATP-binding</keyword>
<dbReference type="GO" id="GO:0005524">
    <property type="term" value="F:ATP binding"/>
    <property type="evidence" value="ECO:0007669"/>
    <property type="project" value="UniProtKB-KW"/>
</dbReference>
<dbReference type="GO" id="GO:0016887">
    <property type="term" value="F:ATP hydrolysis activity"/>
    <property type="evidence" value="ECO:0007669"/>
    <property type="project" value="InterPro"/>
</dbReference>
<dbReference type="InterPro" id="IPR017871">
    <property type="entry name" value="ABC_transporter-like_CS"/>
</dbReference>
<name>A0A964E5J8_9PROT</name>
<dbReference type="SUPFAM" id="SSF50331">
    <property type="entry name" value="MOP-like"/>
    <property type="match status" value="1"/>
</dbReference>
<dbReference type="Proteomes" id="UP000721844">
    <property type="component" value="Unassembled WGS sequence"/>
</dbReference>
<dbReference type="PANTHER" id="PTHR43875:SF4">
    <property type="entry name" value="GLUCOSE IMPORT ATP-BINDING PROTEIN GLCV"/>
    <property type="match status" value="1"/>
</dbReference>
<organism evidence="6 7">
    <name type="scientific">Acidisoma cellulosilyticum</name>
    <dbReference type="NCBI Taxonomy" id="2802395"/>
    <lineage>
        <taxon>Bacteria</taxon>
        <taxon>Pseudomonadati</taxon>
        <taxon>Pseudomonadota</taxon>
        <taxon>Alphaproteobacteria</taxon>
        <taxon>Acetobacterales</taxon>
        <taxon>Acidocellaceae</taxon>
        <taxon>Acidisoma</taxon>
    </lineage>
</organism>
<keyword evidence="2" id="KW-0813">Transport</keyword>
<dbReference type="SMART" id="SM00382">
    <property type="entry name" value="AAA"/>
    <property type="match status" value="1"/>
</dbReference>
<comment type="similarity">
    <text evidence="1">Belongs to the ABC transporter superfamily.</text>
</comment>
<feature type="domain" description="ABC transporter" evidence="5">
    <location>
        <begin position="4"/>
        <end position="235"/>
    </location>
</feature>
<evidence type="ECO:0000256" key="2">
    <source>
        <dbReference type="ARBA" id="ARBA00022448"/>
    </source>
</evidence>
<dbReference type="InterPro" id="IPR027417">
    <property type="entry name" value="P-loop_NTPase"/>
</dbReference>
<dbReference type="Gene3D" id="2.40.50.100">
    <property type="match status" value="1"/>
</dbReference>
<dbReference type="SUPFAM" id="SSF52540">
    <property type="entry name" value="P-loop containing nucleoside triphosphate hydrolases"/>
    <property type="match status" value="1"/>
</dbReference>
<dbReference type="Pfam" id="PF00005">
    <property type="entry name" value="ABC_tran"/>
    <property type="match status" value="1"/>
</dbReference>
<keyword evidence="3" id="KW-0547">Nucleotide-binding</keyword>
<gene>
    <name evidence="6" type="ORF">ACELLULO517_20300</name>
</gene>
<dbReference type="PROSITE" id="PS00211">
    <property type="entry name" value="ABC_TRANSPORTER_1"/>
    <property type="match status" value="1"/>
</dbReference>
<accession>A0A964E5J8</accession>
<dbReference type="FunFam" id="3.40.50.300:FF:000042">
    <property type="entry name" value="Maltose/maltodextrin ABC transporter, ATP-binding protein"/>
    <property type="match status" value="1"/>
</dbReference>
<dbReference type="Gene3D" id="3.40.50.300">
    <property type="entry name" value="P-loop containing nucleotide triphosphate hydrolases"/>
    <property type="match status" value="1"/>
</dbReference>
<evidence type="ECO:0000313" key="6">
    <source>
        <dbReference type="EMBL" id="MCB8882599.1"/>
    </source>
</evidence>
<dbReference type="Gene3D" id="2.40.50.140">
    <property type="entry name" value="Nucleic acid-binding proteins"/>
    <property type="match status" value="1"/>
</dbReference>
<dbReference type="EMBL" id="JAESVA010000008">
    <property type="protein sequence ID" value="MCB8882599.1"/>
    <property type="molecule type" value="Genomic_DNA"/>
</dbReference>
<evidence type="ECO:0000313" key="7">
    <source>
        <dbReference type="Proteomes" id="UP000721844"/>
    </source>
</evidence>
<dbReference type="GO" id="GO:0140359">
    <property type="term" value="F:ABC-type transporter activity"/>
    <property type="evidence" value="ECO:0007669"/>
    <property type="project" value="UniProtKB-ARBA"/>
</dbReference>
<reference evidence="6 7" key="1">
    <citation type="journal article" date="2021" name="Microorganisms">
        <title>Acidisoma silvae sp. nov. and Acidisomacellulosilytica sp. nov., Two Acidophilic Bacteria Isolated from Decaying Wood, Hydrolyzing Cellulose and Producing Poly-3-hydroxybutyrate.</title>
        <authorList>
            <person name="Mieszkin S."/>
            <person name="Pouder E."/>
            <person name="Uroz S."/>
            <person name="Simon-Colin C."/>
            <person name="Alain K."/>
        </authorList>
    </citation>
    <scope>NUCLEOTIDE SEQUENCE [LARGE SCALE GENOMIC DNA]</scope>
    <source>
        <strain evidence="6 7">HW T5.17</strain>
    </source>
</reference>
<evidence type="ECO:0000256" key="4">
    <source>
        <dbReference type="ARBA" id="ARBA00022840"/>
    </source>
</evidence>
<dbReference type="GO" id="GO:0055052">
    <property type="term" value="C:ATP-binding cassette (ABC) transporter complex, substrate-binding subunit-containing"/>
    <property type="evidence" value="ECO:0007669"/>
    <property type="project" value="TreeGrafter"/>
</dbReference>
<evidence type="ECO:0000256" key="3">
    <source>
        <dbReference type="ARBA" id="ARBA00022741"/>
    </source>
</evidence>
<dbReference type="InterPro" id="IPR003593">
    <property type="entry name" value="AAA+_ATPase"/>
</dbReference>
<keyword evidence="7" id="KW-1185">Reference proteome</keyword>
<dbReference type="InterPro" id="IPR047641">
    <property type="entry name" value="ABC_transpr_MalK/UgpC-like"/>
</dbReference>
<dbReference type="InterPro" id="IPR008995">
    <property type="entry name" value="Mo/tungstate-bd_C_term_dom"/>
</dbReference>
<sequence>MASITLDHLNKWFGPSVHAVQDVNIHIEDGEFFGLLGPSGSGKTSVLRMLVGLERPTEGQILFDGVPVQDKTPQERNVAMVFEQNALYPHMTARQNISYPLRVRKASRESIAHKVAEVAALLNIGALLDRRASQMSGGQQQRVAIARALVRDPNLLCLDEPIAHLDTLLRARLRGELKRLQRALGTTSVIVTHDPIEAMTMTDRLAVMRDGVLQQVGSADEIHNRPVNAFVAQFFGLHSMNVLTVESCVDQGSHIAGRLGGEPARLPQTVERFFGGSRRTASIGARPSGVIALRANEPIPPVDGFTAAGHVYVTEQLGDAQLVTVQIGDQSIQCLTPDLYPFEIDEPVRIFIPDDILFLFDNDTHVTSRFASRSPLDEVKAARVSAA</sequence>
<evidence type="ECO:0000259" key="5">
    <source>
        <dbReference type="PROSITE" id="PS50893"/>
    </source>
</evidence>
<dbReference type="RefSeq" id="WP_227309261.1">
    <property type="nucleotide sequence ID" value="NZ_JAESVA010000008.1"/>
</dbReference>
<protein>
    <submittedName>
        <fullName evidence="6">ABC transporter ATP-binding protein</fullName>
    </submittedName>
</protein>
<dbReference type="AlphaFoldDB" id="A0A964E5J8"/>
<comment type="caution">
    <text evidence="6">The sequence shown here is derived from an EMBL/GenBank/DDBJ whole genome shotgun (WGS) entry which is preliminary data.</text>
</comment>
<dbReference type="PROSITE" id="PS50893">
    <property type="entry name" value="ABC_TRANSPORTER_2"/>
    <property type="match status" value="1"/>
</dbReference>
<dbReference type="InterPro" id="IPR012340">
    <property type="entry name" value="NA-bd_OB-fold"/>
</dbReference>
<dbReference type="PANTHER" id="PTHR43875">
    <property type="entry name" value="MALTODEXTRIN IMPORT ATP-BINDING PROTEIN MSMX"/>
    <property type="match status" value="1"/>
</dbReference>
<evidence type="ECO:0000256" key="1">
    <source>
        <dbReference type="ARBA" id="ARBA00005417"/>
    </source>
</evidence>